<dbReference type="PANTHER" id="PTHR47620:SF1">
    <property type="entry name" value="GENE, 34066-RELATED"/>
    <property type="match status" value="1"/>
</dbReference>
<feature type="chain" id="PRO_5047199656" evidence="1">
    <location>
        <begin position="26"/>
        <end position="104"/>
    </location>
</feature>
<proteinExistence type="predicted"/>
<gene>
    <name evidence="3" type="primary">CUNH2orf66</name>
</gene>
<dbReference type="GeneID" id="101658558"/>
<organism evidence="2 3">
    <name type="scientific">Echinops telfairi</name>
    <name type="common">Lesser hedgehog tenrec</name>
    <dbReference type="NCBI Taxonomy" id="9371"/>
    <lineage>
        <taxon>Eukaryota</taxon>
        <taxon>Metazoa</taxon>
        <taxon>Chordata</taxon>
        <taxon>Craniata</taxon>
        <taxon>Vertebrata</taxon>
        <taxon>Euteleostomi</taxon>
        <taxon>Mammalia</taxon>
        <taxon>Eutheria</taxon>
        <taxon>Afrotheria</taxon>
        <taxon>Tenrecidae</taxon>
        <taxon>Tenrecinae</taxon>
        <taxon>Echinops</taxon>
    </lineage>
</organism>
<dbReference type="RefSeq" id="XP_012859765.3">
    <property type="nucleotide sequence ID" value="XM_013004311.3"/>
</dbReference>
<keyword evidence="1" id="KW-0732">Signal</keyword>
<keyword evidence="2" id="KW-1185">Reference proteome</keyword>
<accession>A0ABM0ZQ39</accession>
<evidence type="ECO:0000313" key="2">
    <source>
        <dbReference type="Proteomes" id="UP000694863"/>
    </source>
</evidence>
<dbReference type="InterPro" id="IPR031699">
    <property type="entry name" value="DUF4720"/>
</dbReference>
<dbReference type="PANTHER" id="PTHR47620">
    <property type="entry name" value="CHROMOSOME 2 OPEN READING FRAME 66"/>
    <property type="match status" value="1"/>
</dbReference>
<sequence>MPQARLLPLYVALLLSGHAPEATLGNEEKWKPLNNPRNRDLFFRALQAYFKGRGLDLGTFPNTFSVKENPRPLSFHSELIASAFRDDEEQKSSLPVIPKAERSF</sequence>
<dbReference type="Pfam" id="PF15846">
    <property type="entry name" value="DUF4720"/>
    <property type="match status" value="1"/>
</dbReference>
<name>A0ABM0ZQ39_ECHTE</name>
<feature type="signal peptide" evidence="1">
    <location>
        <begin position="1"/>
        <end position="25"/>
    </location>
</feature>
<dbReference type="Proteomes" id="UP000694863">
    <property type="component" value="Unplaced"/>
</dbReference>
<evidence type="ECO:0000256" key="1">
    <source>
        <dbReference type="SAM" id="SignalP"/>
    </source>
</evidence>
<protein>
    <submittedName>
        <fullName evidence="3">Uncharacterized protein C2orf66 homolog</fullName>
    </submittedName>
</protein>
<evidence type="ECO:0000313" key="3">
    <source>
        <dbReference type="RefSeq" id="XP_012859765.3"/>
    </source>
</evidence>
<reference evidence="3" key="1">
    <citation type="submission" date="2025-08" db="UniProtKB">
        <authorList>
            <consortium name="RefSeq"/>
        </authorList>
    </citation>
    <scope>IDENTIFICATION</scope>
</reference>